<organism evidence="1">
    <name type="scientific">freshwater sediment metagenome</name>
    <dbReference type="NCBI Taxonomy" id="556182"/>
    <lineage>
        <taxon>unclassified sequences</taxon>
        <taxon>metagenomes</taxon>
        <taxon>ecological metagenomes</taxon>
    </lineage>
</organism>
<dbReference type="AlphaFoldDB" id="A0AA48REE4"/>
<reference evidence="1" key="1">
    <citation type="submission" date="2023-07" db="EMBL/GenBank/DDBJ databases">
        <authorList>
            <person name="Pelsma A.J. K."/>
        </authorList>
    </citation>
    <scope>NUCLEOTIDE SEQUENCE</scope>
</reference>
<evidence type="ECO:0008006" key="2">
    <source>
        <dbReference type="Google" id="ProtNLM"/>
    </source>
</evidence>
<evidence type="ECO:0000313" key="1">
    <source>
        <dbReference type="EMBL" id="CAJ0881607.1"/>
    </source>
</evidence>
<protein>
    <recommendedName>
        <fullName evidence="2">Metal-binding protein</fullName>
    </recommendedName>
</protein>
<dbReference type="InterPro" id="IPR012863">
    <property type="entry name" value="DUF1636"/>
</dbReference>
<sequence length="119" mass="12846">MSKNDVRIVVCVSCRDAADPERRPGAAFLDALRGRVAERGLDLAADAVECLAVCKRPSTIALAAPNKWTYVIGDLAETSVDDVIDSALRFGESENGIVAWKDRPSCFRKGVVSRTPPLD</sequence>
<dbReference type="Pfam" id="PF07845">
    <property type="entry name" value="DUF1636"/>
    <property type="match status" value="1"/>
</dbReference>
<proteinExistence type="predicted"/>
<dbReference type="EMBL" id="OY288114">
    <property type="protein sequence ID" value="CAJ0881607.1"/>
    <property type="molecule type" value="Genomic_DNA"/>
</dbReference>
<gene>
    <name evidence="1" type="ORF">AMST5_03261</name>
</gene>
<accession>A0AA48REE4</accession>
<name>A0AA48REE4_9ZZZZ</name>